<dbReference type="AlphaFoldDB" id="T1EMR0"/>
<dbReference type="Proteomes" id="UP000015101">
    <property type="component" value="Unassembled WGS sequence"/>
</dbReference>
<sequence length="223" mass="25397">MSQIQKIEAMDVLKSYVEENFANPSIPLKNERMAYELGVLAEVGELLYNCASATLAHDATTVAGKHIVEIHFCLSPMQVPAFKLAVENLNKMQQDPQNIFSVKCDVFGGSLEEDEVFQSLITSRYDNKLLISIFSSLVQCFLDSKVWAKANHTLEWLDCKAQDVQKVMIQFAIRKNEMRRKICRNMEQRADGSILLRCKATKKNEEKARKNTEHAILELLVNN</sequence>
<reference evidence="1 3" key="2">
    <citation type="journal article" date="2013" name="Nature">
        <title>Insights into bilaterian evolution from three spiralian genomes.</title>
        <authorList>
            <person name="Simakov O."/>
            <person name="Marletaz F."/>
            <person name="Cho S.J."/>
            <person name="Edsinger-Gonzales E."/>
            <person name="Havlak P."/>
            <person name="Hellsten U."/>
            <person name="Kuo D.H."/>
            <person name="Larsson T."/>
            <person name="Lv J."/>
            <person name="Arendt D."/>
            <person name="Savage R."/>
            <person name="Osoegawa K."/>
            <person name="de Jong P."/>
            <person name="Grimwood J."/>
            <person name="Chapman J.A."/>
            <person name="Shapiro H."/>
            <person name="Aerts A."/>
            <person name="Otillar R.P."/>
            <person name="Terry A.Y."/>
            <person name="Boore J.L."/>
            <person name="Grigoriev I.V."/>
            <person name="Lindberg D.R."/>
            <person name="Seaver E.C."/>
            <person name="Weisblat D.A."/>
            <person name="Putnam N.H."/>
            <person name="Rokhsar D.S."/>
        </authorList>
    </citation>
    <scope>NUCLEOTIDE SEQUENCE</scope>
</reference>
<reference evidence="2" key="3">
    <citation type="submission" date="2015-06" db="UniProtKB">
        <authorList>
            <consortium name="EnsemblMetazoa"/>
        </authorList>
    </citation>
    <scope>IDENTIFICATION</scope>
</reference>
<reference evidence="3" key="1">
    <citation type="submission" date="2012-12" db="EMBL/GenBank/DDBJ databases">
        <authorList>
            <person name="Hellsten U."/>
            <person name="Grimwood J."/>
            <person name="Chapman J.A."/>
            <person name="Shapiro H."/>
            <person name="Aerts A."/>
            <person name="Otillar R.P."/>
            <person name="Terry A.Y."/>
            <person name="Boore J.L."/>
            <person name="Simakov O."/>
            <person name="Marletaz F."/>
            <person name="Cho S.-J."/>
            <person name="Edsinger-Gonzales E."/>
            <person name="Havlak P."/>
            <person name="Kuo D.-H."/>
            <person name="Larsson T."/>
            <person name="Lv J."/>
            <person name="Arendt D."/>
            <person name="Savage R."/>
            <person name="Osoegawa K."/>
            <person name="de Jong P."/>
            <person name="Lindberg D.R."/>
            <person name="Seaver E.C."/>
            <person name="Weisblat D.A."/>
            <person name="Putnam N.H."/>
            <person name="Grigoriev I.V."/>
            <person name="Rokhsar D.S."/>
        </authorList>
    </citation>
    <scope>NUCLEOTIDE SEQUENCE</scope>
</reference>
<keyword evidence="3" id="KW-1185">Reference proteome</keyword>
<evidence type="ECO:0000313" key="2">
    <source>
        <dbReference type="EnsemblMetazoa" id="HelroP158386"/>
    </source>
</evidence>
<organism evidence="2 3">
    <name type="scientific">Helobdella robusta</name>
    <name type="common">Californian leech</name>
    <dbReference type="NCBI Taxonomy" id="6412"/>
    <lineage>
        <taxon>Eukaryota</taxon>
        <taxon>Metazoa</taxon>
        <taxon>Spiralia</taxon>
        <taxon>Lophotrochozoa</taxon>
        <taxon>Annelida</taxon>
        <taxon>Clitellata</taxon>
        <taxon>Hirudinea</taxon>
        <taxon>Rhynchobdellida</taxon>
        <taxon>Glossiphoniidae</taxon>
        <taxon>Helobdella</taxon>
    </lineage>
</organism>
<dbReference type="KEGG" id="hro:HELRODRAFT_158386"/>
<dbReference type="EnsemblMetazoa" id="HelroT158386">
    <property type="protein sequence ID" value="HelroP158386"/>
    <property type="gene ID" value="HelroG158386"/>
</dbReference>
<evidence type="ECO:0000313" key="1">
    <source>
        <dbReference type="EMBL" id="ESO12000.1"/>
    </source>
</evidence>
<dbReference type="RefSeq" id="XP_009008720.1">
    <property type="nucleotide sequence ID" value="XM_009010472.1"/>
</dbReference>
<proteinExistence type="predicted"/>
<accession>T1EMR0</accession>
<evidence type="ECO:0000313" key="3">
    <source>
        <dbReference type="Proteomes" id="UP000015101"/>
    </source>
</evidence>
<dbReference type="GeneID" id="20197860"/>
<dbReference type="HOGENOM" id="CLU_1241299_0_0_1"/>
<dbReference type="EMBL" id="KB095811">
    <property type="protein sequence ID" value="ESO12000.1"/>
    <property type="molecule type" value="Genomic_DNA"/>
</dbReference>
<protein>
    <submittedName>
        <fullName evidence="1 2">Uncharacterized protein</fullName>
    </submittedName>
</protein>
<dbReference type="CTD" id="20197860"/>
<dbReference type="InParanoid" id="T1EMR0"/>
<name>T1EMR0_HELRO</name>
<dbReference type="OrthoDB" id="6157228at2759"/>
<gene>
    <name evidence="2" type="primary">20197860</name>
    <name evidence="1" type="ORF">HELRODRAFT_158386</name>
</gene>
<dbReference type="EMBL" id="AMQM01000025">
    <property type="status" value="NOT_ANNOTATED_CDS"/>
    <property type="molecule type" value="Genomic_DNA"/>
</dbReference>